<dbReference type="OrthoDB" id="626167at2759"/>
<name>A0A9P1H1S5_9PEZI</name>
<proteinExistence type="predicted"/>
<evidence type="ECO:0000256" key="2">
    <source>
        <dbReference type="SAM" id="MobiDB-lite"/>
    </source>
</evidence>
<dbReference type="PROSITE" id="PS50005">
    <property type="entry name" value="TPR"/>
    <property type="match status" value="2"/>
</dbReference>
<evidence type="ECO:0000256" key="1">
    <source>
        <dbReference type="PROSITE-ProRule" id="PRU00339"/>
    </source>
</evidence>
<dbReference type="Gene3D" id="1.25.40.10">
    <property type="entry name" value="Tetratricopeptide repeat domain"/>
    <property type="match status" value="2"/>
</dbReference>
<evidence type="ECO:0000313" key="3">
    <source>
        <dbReference type="EMBL" id="CAI4214390.1"/>
    </source>
</evidence>
<gene>
    <name evidence="3" type="ORF">PPNO1_LOCUS4118</name>
</gene>
<dbReference type="SMART" id="SM00028">
    <property type="entry name" value="TPR"/>
    <property type="match status" value="4"/>
</dbReference>
<dbReference type="Proteomes" id="UP000838763">
    <property type="component" value="Unassembled WGS sequence"/>
</dbReference>
<dbReference type="SUPFAM" id="SSF52540">
    <property type="entry name" value="P-loop containing nucleoside triphosphate hydrolases"/>
    <property type="match status" value="1"/>
</dbReference>
<dbReference type="SUPFAM" id="SSF48452">
    <property type="entry name" value="TPR-like"/>
    <property type="match status" value="2"/>
</dbReference>
<dbReference type="InterPro" id="IPR053137">
    <property type="entry name" value="NLR-like"/>
</dbReference>
<dbReference type="InterPro" id="IPR019734">
    <property type="entry name" value="TPR_rpt"/>
</dbReference>
<dbReference type="PANTHER" id="PTHR46082:SF6">
    <property type="entry name" value="AAA+ ATPASE DOMAIN-CONTAINING PROTEIN-RELATED"/>
    <property type="match status" value="1"/>
</dbReference>
<dbReference type="EMBL" id="CALLCH030000011">
    <property type="protein sequence ID" value="CAI4214390.1"/>
    <property type="molecule type" value="Genomic_DNA"/>
</dbReference>
<sequence length="426" mass="48038">MSNTAGEIHASGSARVQIGDNHYYPAPADPQTTGSRTGAKSDDFSITFGISNVVAIDNFVTREDELARMHEKLSGLDIRRRTIILQGLGGIGKTQLTVDFIKVAKRILQEYLLAHYLSRSDAMESLDKVAEATLAWLSLRENTKWLQISFNHVKKRNQLLANLLRLWAYLDNQDVWCSRALYVDQGKLNKAEKIYKRALDGFEKVSDYNHISTLETDNNLGALYANQGALYANQGKFDEAEKMYKRALGEVEKMYKRALDGKEKVYGYDHISTLDTVGNFGNLYAFQGRLDKAEKMYKRALDGKEKVYGYDHISTLDTVNNLGALYANQGKLDDAEKIYKRALVGKEKVYSYDHTSTLDTVYNLGKLYADQGKLDEAEKMHRRVRLAYHGLPSLSGNEFERLEHLTASFEPCNGIAFTLLAFGTTS</sequence>
<organism evidence="3 4">
    <name type="scientific">Parascedosporium putredinis</name>
    <dbReference type="NCBI Taxonomy" id="1442378"/>
    <lineage>
        <taxon>Eukaryota</taxon>
        <taxon>Fungi</taxon>
        <taxon>Dikarya</taxon>
        <taxon>Ascomycota</taxon>
        <taxon>Pezizomycotina</taxon>
        <taxon>Sordariomycetes</taxon>
        <taxon>Hypocreomycetidae</taxon>
        <taxon>Microascales</taxon>
        <taxon>Microascaceae</taxon>
        <taxon>Parascedosporium</taxon>
    </lineage>
</organism>
<feature type="repeat" description="TPR" evidence="1">
    <location>
        <begin position="316"/>
        <end position="349"/>
    </location>
</feature>
<keyword evidence="4" id="KW-1185">Reference proteome</keyword>
<comment type="caution">
    <text evidence="3">The sequence shown here is derived from an EMBL/GenBank/DDBJ whole genome shotgun (WGS) entry which is preliminary data.</text>
</comment>
<dbReference type="PANTHER" id="PTHR46082">
    <property type="entry name" value="ATP/GTP-BINDING PROTEIN-RELATED"/>
    <property type="match status" value="1"/>
</dbReference>
<dbReference type="InterPro" id="IPR027417">
    <property type="entry name" value="P-loop_NTPase"/>
</dbReference>
<dbReference type="Pfam" id="PF13176">
    <property type="entry name" value="TPR_7"/>
    <property type="match status" value="1"/>
</dbReference>
<evidence type="ECO:0000313" key="4">
    <source>
        <dbReference type="Proteomes" id="UP000838763"/>
    </source>
</evidence>
<dbReference type="Gene3D" id="3.40.50.300">
    <property type="entry name" value="P-loop containing nucleotide triphosphate hydrolases"/>
    <property type="match status" value="1"/>
</dbReference>
<keyword evidence="1" id="KW-0802">TPR repeat</keyword>
<reference evidence="3" key="1">
    <citation type="submission" date="2022-11" db="EMBL/GenBank/DDBJ databases">
        <authorList>
            <person name="Scott C."/>
            <person name="Bruce N."/>
        </authorList>
    </citation>
    <scope>NUCLEOTIDE SEQUENCE</scope>
</reference>
<dbReference type="Pfam" id="PF13424">
    <property type="entry name" value="TPR_12"/>
    <property type="match status" value="2"/>
</dbReference>
<feature type="repeat" description="TPR" evidence="1">
    <location>
        <begin position="221"/>
        <end position="254"/>
    </location>
</feature>
<protein>
    <submittedName>
        <fullName evidence="3">Uncharacterized protein</fullName>
    </submittedName>
</protein>
<accession>A0A9P1H1S5</accession>
<feature type="region of interest" description="Disordered" evidence="2">
    <location>
        <begin position="19"/>
        <end position="38"/>
    </location>
</feature>
<dbReference type="InterPro" id="IPR011990">
    <property type="entry name" value="TPR-like_helical_dom_sf"/>
</dbReference>
<dbReference type="AlphaFoldDB" id="A0A9P1H1S5"/>